<dbReference type="OrthoDB" id="5244857at2759"/>
<accession>A0A3D8SMS5</accession>
<proteinExistence type="predicted"/>
<evidence type="ECO:0000313" key="3">
    <source>
        <dbReference type="Proteomes" id="UP000256328"/>
    </source>
</evidence>
<gene>
    <name evidence="2" type="ORF">BP5796_03304</name>
</gene>
<sequence>MLNKTGWRIKHLISRSNRSLDNADDRPHNVHNRQCPSKAKALQRQSWSIQPSPDLDIAVRRTTSDAARSRPKQAADYTMHSSAISLCSCEGGVHVDCEADLFGNTHSLSAAGNGRPNPAILYLPLFKSSTSLGSDAKTWKLSFPENLPAVPLFSSQRYIFESQKAAAIDIPATETFDLLEALAIPPSEDDLTQTPTTTPTLRNGSMPDPNVDVAENVERLIQETNAAFRAVGTALEDAKAATNGWIGTDQAPDSNLKLTLLGESSRRHSHKSPPSPGSPLSRSSSVSKASRKRVPSKKANARKRSVRRTSATSQNSRWTLTEMADVLSTKIFKTEVDEMLTPARLQKLRFRAGRENKVSFDSDGSSGSDMSSSFQSGPFYLEEAALSLNAGETTPSIPSPRTPPPPVPEIPLENRLRELETLKADHQTFAPQETGMIFNDVKFPSPPQQLPATRRSSYLKTIPETSSVVSFTPPRMSPIPAVESGMWAQNPDYTILPSTEFTMVSPIPAVEAVMWAQNPDYIFLPSTEFTMVSPLFLHGPVRIRRPSSPRRKGSVPSDDNLDWTAFQMALSGGISESFEDIEDLGIEGEETTVSEIIDWWADFGFESPGGMVNEEEDNWKRMGFDNEWYEQTFIRDRENQDPRDLYTRSIFRGQRTALNERRRAVRGPSPNRVSDPVSEPRPRLQRIDSKHTEHSFKFDERPTELANEMVSPSQGSPTTLTGSLPTTPRRVVCPTPPQNFAMPAAPRRAEDVSMRFNLAHDLGDYLHWDNQSRQSIFIDHSQI</sequence>
<feature type="region of interest" description="Disordered" evidence="1">
    <location>
        <begin position="264"/>
        <end position="316"/>
    </location>
</feature>
<keyword evidence="3" id="KW-1185">Reference proteome</keyword>
<feature type="compositionally biased region" description="Basic and acidic residues" evidence="1">
    <location>
        <begin position="678"/>
        <end position="696"/>
    </location>
</feature>
<feature type="compositionally biased region" description="Low complexity" evidence="1">
    <location>
        <begin position="715"/>
        <end position="729"/>
    </location>
</feature>
<evidence type="ECO:0000256" key="1">
    <source>
        <dbReference type="SAM" id="MobiDB-lite"/>
    </source>
</evidence>
<feature type="region of interest" description="Disordered" evidence="1">
    <location>
        <begin position="657"/>
        <end position="696"/>
    </location>
</feature>
<reference evidence="2 3" key="1">
    <citation type="journal article" date="2018" name="IMA Fungus">
        <title>IMA Genome-F 9: Draft genome sequence of Annulohypoxylon stygium, Aspergillus mulundensis, Berkeleyomyces basicola (syn. Thielaviopsis basicola), Ceratocystis smalleyi, two Cercospora beticola strains, Coleophoma cylindrospora, Fusarium fracticaudum, Phialophora cf. hyalina, and Morchella septimelata.</title>
        <authorList>
            <person name="Wingfield B.D."/>
            <person name="Bills G.F."/>
            <person name="Dong Y."/>
            <person name="Huang W."/>
            <person name="Nel W.J."/>
            <person name="Swalarsk-Parry B.S."/>
            <person name="Vaghefi N."/>
            <person name="Wilken P.M."/>
            <person name="An Z."/>
            <person name="de Beer Z.W."/>
            <person name="De Vos L."/>
            <person name="Chen L."/>
            <person name="Duong T.A."/>
            <person name="Gao Y."/>
            <person name="Hammerbacher A."/>
            <person name="Kikkert J.R."/>
            <person name="Li Y."/>
            <person name="Li H."/>
            <person name="Li K."/>
            <person name="Li Q."/>
            <person name="Liu X."/>
            <person name="Ma X."/>
            <person name="Naidoo K."/>
            <person name="Pethybridge S.J."/>
            <person name="Sun J."/>
            <person name="Steenkamp E.T."/>
            <person name="van der Nest M.A."/>
            <person name="van Wyk S."/>
            <person name="Wingfield M.J."/>
            <person name="Xiong C."/>
            <person name="Yue Q."/>
            <person name="Zhang X."/>
        </authorList>
    </citation>
    <scope>NUCLEOTIDE SEQUENCE [LARGE SCALE GENOMIC DNA]</scope>
    <source>
        <strain evidence="2 3">BP5796</strain>
    </source>
</reference>
<feature type="region of interest" description="Disordered" evidence="1">
    <location>
        <begin position="708"/>
        <end position="729"/>
    </location>
</feature>
<comment type="caution">
    <text evidence="2">The sequence shown here is derived from an EMBL/GenBank/DDBJ whole genome shotgun (WGS) entry which is preliminary data.</text>
</comment>
<feature type="compositionally biased region" description="Low complexity" evidence="1">
    <location>
        <begin position="278"/>
        <end position="288"/>
    </location>
</feature>
<name>A0A3D8SMS5_9HELO</name>
<feature type="region of interest" description="Disordered" evidence="1">
    <location>
        <begin position="18"/>
        <end position="46"/>
    </location>
</feature>
<dbReference type="AlphaFoldDB" id="A0A3D8SMS5"/>
<feature type="compositionally biased region" description="Basic residues" evidence="1">
    <location>
        <begin position="289"/>
        <end position="307"/>
    </location>
</feature>
<protein>
    <submittedName>
        <fullName evidence="2">Uncharacterized protein</fullName>
    </submittedName>
</protein>
<feature type="region of interest" description="Disordered" evidence="1">
    <location>
        <begin position="186"/>
        <end position="208"/>
    </location>
</feature>
<dbReference type="Proteomes" id="UP000256328">
    <property type="component" value="Unassembled WGS sequence"/>
</dbReference>
<organism evidence="2 3">
    <name type="scientific">Coleophoma crateriformis</name>
    <dbReference type="NCBI Taxonomy" id="565419"/>
    <lineage>
        <taxon>Eukaryota</taxon>
        <taxon>Fungi</taxon>
        <taxon>Dikarya</taxon>
        <taxon>Ascomycota</taxon>
        <taxon>Pezizomycotina</taxon>
        <taxon>Leotiomycetes</taxon>
        <taxon>Helotiales</taxon>
        <taxon>Dermateaceae</taxon>
        <taxon>Coleophoma</taxon>
    </lineage>
</organism>
<evidence type="ECO:0000313" key="2">
    <source>
        <dbReference type="EMBL" id="RDW87610.1"/>
    </source>
</evidence>
<dbReference type="EMBL" id="PDLN01000004">
    <property type="protein sequence ID" value="RDW87610.1"/>
    <property type="molecule type" value="Genomic_DNA"/>
</dbReference>